<dbReference type="SMART" id="SM00345">
    <property type="entry name" value="HTH_GNTR"/>
    <property type="match status" value="1"/>
</dbReference>
<dbReference type="Proteomes" id="UP000601223">
    <property type="component" value="Unassembled WGS sequence"/>
</dbReference>
<dbReference type="InterPro" id="IPR036388">
    <property type="entry name" value="WH-like_DNA-bd_sf"/>
</dbReference>
<name>A0A8J3NNN2_9ACTN</name>
<feature type="coiled-coil region" evidence="4">
    <location>
        <begin position="85"/>
        <end position="112"/>
    </location>
</feature>
<dbReference type="InterPro" id="IPR000524">
    <property type="entry name" value="Tscrpt_reg_HTH_GntR"/>
</dbReference>
<evidence type="ECO:0000256" key="4">
    <source>
        <dbReference type="SAM" id="Coils"/>
    </source>
</evidence>
<dbReference type="Pfam" id="PF00392">
    <property type="entry name" value="GntR"/>
    <property type="match status" value="1"/>
</dbReference>
<dbReference type="InterPro" id="IPR036390">
    <property type="entry name" value="WH_DNA-bd_sf"/>
</dbReference>
<sequence>MALVSGTPAFQQVAEDIRKQITSGALPAGAQLPSMAQLKELYSVSSTVVRDALTELRREGLVIGQQGKGVFVRDGAEAASAAGDAGEIMERLEELTEVVRQLDARLARLEEGAAPKQPSRR</sequence>
<dbReference type="GO" id="GO:0003700">
    <property type="term" value="F:DNA-binding transcription factor activity"/>
    <property type="evidence" value="ECO:0007669"/>
    <property type="project" value="InterPro"/>
</dbReference>
<evidence type="ECO:0000256" key="1">
    <source>
        <dbReference type="ARBA" id="ARBA00023015"/>
    </source>
</evidence>
<accession>A0A8J3NNN2</accession>
<dbReference type="SUPFAM" id="SSF46785">
    <property type="entry name" value="Winged helix' DNA-binding domain"/>
    <property type="match status" value="1"/>
</dbReference>
<evidence type="ECO:0000256" key="2">
    <source>
        <dbReference type="ARBA" id="ARBA00023125"/>
    </source>
</evidence>
<dbReference type="CDD" id="cd07377">
    <property type="entry name" value="WHTH_GntR"/>
    <property type="match status" value="1"/>
</dbReference>
<reference evidence="6 7" key="1">
    <citation type="submission" date="2021-01" db="EMBL/GenBank/DDBJ databases">
        <title>Whole genome shotgun sequence of Catellatospora bangladeshensis NBRC 107357.</title>
        <authorList>
            <person name="Komaki H."/>
            <person name="Tamura T."/>
        </authorList>
    </citation>
    <scope>NUCLEOTIDE SEQUENCE [LARGE SCALE GENOMIC DNA]</scope>
    <source>
        <strain evidence="6 7">NBRC 107357</strain>
    </source>
</reference>
<evidence type="ECO:0000256" key="3">
    <source>
        <dbReference type="ARBA" id="ARBA00023163"/>
    </source>
</evidence>
<proteinExistence type="predicted"/>
<dbReference type="Gene3D" id="1.10.10.10">
    <property type="entry name" value="Winged helix-like DNA-binding domain superfamily/Winged helix DNA-binding domain"/>
    <property type="match status" value="1"/>
</dbReference>
<dbReference type="RefSeq" id="WP_203757561.1">
    <property type="nucleotide sequence ID" value="NZ_BONF01000075.1"/>
</dbReference>
<evidence type="ECO:0000313" key="7">
    <source>
        <dbReference type="Proteomes" id="UP000601223"/>
    </source>
</evidence>
<dbReference type="PRINTS" id="PR00035">
    <property type="entry name" value="HTHGNTR"/>
</dbReference>
<dbReference type="PANTHER" id="PTHR44846:SF1">
    <property type="entry name" value="MANNOSYL-D-GLYCERATE TRANSPORT_METABOLISM SYSTEM REPRESSOR MNGR-RELATED"/>
    <property type="match status" value="1"/>
</dbReference>
<comment type="caution">
    <text evidence="6">The sequence shown here is derived from an EMBL/GenBank/DDBJ whole genome shotgun (WGS) entry which is preliminary data.</text>
</comment>
<keyword evidence="7" id="KW-1185">Reference proteome</keyword>
<keyword evidence="2" id="KW-0238">DNA-binding</keyword>
<keyword evidence="3" id="KW-0804">Transcription</keyword>
<feature type="domain" description="HTH gntR-type" evidence="5">
    <location>
        <begin position="7"/>
        <end position="75"/>
    </location>
</feature>
<evidence type="ECO:0000313" key="6">
    <source>
        <dbReference type="EMBL" id="GIF86501.1"/>
    </source>
</evidence>
<protein>
    <recommendedName>
        <fullName evidence="5">HTH gntR-type domain-containing protein</fullName>
    </recommendedName>
</protein>
<keyword evidence="4" id="KW-0175">Coiled coil</keyword>
<dbReference type="InterPro" id="IPR050679">
    <property type="entry name" value="Bact_HTH_transcr_reg"/>
</dbReference>
<keyword evidence="1" id="KW-0805">Transcription regulation</keyword>
<gene>
    <name evidence="6" type="ORF">Cba03nite_78500</name>
</gene>
<evidence type="ECO:0000259" key="5">
    <source>
        <dbReference type="PROSITE" id="PS50949"/>
    </source>
</evidence>
<dbReference type="EMBL" id="BONF01000075">
    <property type="protein sequence ID" value="GIF86501.1"/>
    <property type="molecule type" value="Genomic_DNA"/>
</dbReference>
<dbReference type="GO" id="GO:0003677">
    <property type="term" value="F:DNA binding"/>
    <property type="evidence" value="ECO:0007669"/>
    <property type="project" value="UniProtKB-KW"/>
</dbReference>
<dbReference type="AlphaFoldDB" id="A0A8J3NNN2"/>
<dbReference type="PROSITE" id="PS50949">
    <property type="entry name" value="HTH_GNTR"/>
    <property type="match status" value="1"/>
</dbReference>
<organism evidence="6 7">
    <name type="scientific">Catellatospora bangladeshensis</name>
    <dbReference type="NCBI Taxonomy" id="310355"/>
    <lineage>
        <taxon>Bacteria</taxon>
        <taxon>Bacillati</taxon>
        <taxon>Actinomycetota</taxon>
        <taxon>Actinomycetes</taxon>
        <taxon>Micromonosporales</taxon>
        <taxon>Micromonosporaceae</taxon>
        <taxon>Catellatospora</taxon>
    </lineage>
</organism>
<dbReference type="PANTHER" id="PTHR44846">
    <property type="entry name" value="MANNOSYL-D-GLYCERATE TRANSPORT/METABOLISM SYSTEM REPRESSOR MNGR-RELATED"/>
    <property type="match status" value="1"/>
</dbReference>
<dbReference type="GO" id="GO:0045892">
    <property type="term" value="P:negative regulation of DNA-templated transcription"/>
    <property type="evidence" value="ECO:0007669"/>
    <property type="project" value="TreeGrafter"/>
</dbReference>